<protein>
    <submittedName>
        <fullName evidence="1">Uncharacterized protein</fullName>
    </submittedName>
</protein>
<organism evidence="1 2">
    <name type="scientific">Octadecabacter antarcticus 307</name>
    <dbReference type="NCBI Taxonomy" id="391626"/>
    <lineage>
        <taxon>Bacteria</taxon>
        <taxon>Pseudomonadati</taxon>
        <taxon>Pseudomonadota</taxon>
        <taxon>Alphaproteobacteria</taxon>
        <taxon>Rhodobacterales</taxon>
        <taxon>Roseobacteraceae</taxon>
        <taxon>Octadecabacter</taxon>
    </lineage>
</organism>
<dbReference type="Proteomes" id="UP000005307">
    <property type="component" value="Chromosome"/>
</dbReference>
<dbReference type="AlphaFoldDB" id="M9R750"/>
<gene>
    <name evidence="1" type="ORF">OAN307_c24380</name>
</gene>
<proteinExistence type="predicted"/>
<reference evidence="1 2" key="1">
    <citation type="journal article" date="2013" name="PLoS ONE">
        <title>Poles Apart: Arctic and Antarctic Octadecabacter strains Share High Genome Plasticity and a New Type of Xanthorhodopsin.</title>
        <authorList>
            <person name="Vollmers J."/>
            <person name="Voget S."/>
            <person name="Dietrich S."/>
            <person name="Gollnow K."/>
            <person name="Smits M."/>
            <person name="Meyer K."/>
            <person name="Brinkhoff T."/>
            <person name="Simon M."/>
            <person name="Daniel R."/>
        </authorList>
    </citation>
    <scope>NUCLEOTIDE SEQUENCE [LARGE SCALE GENOMIC DNA]</scope>
    <source>
        <strain evidence="1 2">307</strain>
    </source>
</reference>
<accession>M9R750</accession>
<dbReference type="KEGG" id="oat:OAN307_c24380"/>
<sequence length="67" mass="7650">MRKCGWHVPRSYAQAYVLLKDNPHNPHNPPWRYLYNPLDAIGLRSNQAGFHILVDGVLDVARLAVIT</sequence>
<name>M9R750_9RHOB</name>
<dbReference type="HOGENOM" id="CLU_2808196_0_0_5"/>
<dbReference type="STRING" id="391626.OAN307_c24380"/>
<dbReference type="EMBL" id="CP003740">
    <property type="protein sequence ID" value="AGI68047.1"/>
    <property type="molecule type" value="Genomic_DNA"/>
</dbReference>
<evidence type="ECO:0000313" key="2">
    <source>
        <dbReference type="Proteomes" id="UP000005307"/>
    </source>
</evidence>
<keyword evidence="2" id="KW-1185">Reference proteome</keyword>
<evidence type="ECO:0000313" key="1">
    <source>
        <dbReference type="EMBL" id="AGI68047.1"/>
    </source>
</evidence>